<proteinExistence type="predicted"/>
<keyword evidence="2" id="KW-1185">Reference proteome</keyword>
<sequence length="108" mass="11656">MHVFGGLWGAKKRLDQPFGASLRASTRGNYAWLSGTPRSAARRTSIPINSFCDADCGTAGESIRGVPGVQRCEAFLVVLGASLSGVSGSMRDRRGCEYLAYRSTHLRF</sequence>
<dbReference type="EMBL" id="CP036432">
    <property type="protein sequence ID" value="QDV82880.1"/>
    <property type="molecule type" value="Genomic_DNA"/>
</dbReference>
<dbReference type="Proteomes" id="UP000318081">
    <property type="component" value="Chromosome"/>
</dbReference>
<protein>
    <submittedName>
        <fullName evidence="1">Uncharacterized protein</fullName>
    </submittedName>
</protein>
<organism evidence="1 2">
    <name type="scientific">Stieleria magnilauensis</name>
    <dbReference type="NCBI Taxonomy" id="2527963"/>
    <lineage>
        <taxon>Bacteria</taxon>
        <taxon>Pseudomonadati</taxon>
        <taxon>Planctomycetota</taxon>
        <taxon>Planctomycetia</taxon>
        <taxon>Pirellulales</taxon>
        <taxon>Pirellulaceae</taxon>
        <taxon>Stieleria</taxon>
    </lineage>
</organism>
<reference evidence="1 2" key="1">
    <citation type="submission" date="2019-02" db="EMBL/GenBank/DDBJ databases">
        <title>Deep-cultivation of Planctomycetes and their phenomic and genomic characterization uncovers novel biology.</title>
        <authorList>
            <person name="Wiegand S."/>
            <person name="Jogler M."/>
            <person name="Boedeker C."/>
            <person name="Pinto D."/>
            <person name="Vollmers J."/>
            <person name="Rivas-Marin E."/>
            <person name="Kohn T."/>
            <person name="Peeters S.H."/>
            <person name="Heuer A."/>
            <person name="Rast P."/>
            <person name="Oberbeckmann S."/>
            <person name="Bunk B."/>
            <person name="Jeske O."/>
            <person name="Meyerdierks A."/>
            <person name="Storesund J.E."/>
            <person name="Kallscheuer N."/>
            <person name="Luecker S."/>
            <person name="Lage O.M."/>
            <person name="Pohl T."/>
            <person name="Merkel B.J."/>
            <person name="Hornburger P."/>
            <person name="Mueller R.-W."/>
            <person name="Bruemmer F."/>
            <person name="Labrenz M."/>
            <person name="Spormann A.M."/>
            <person name="Op den Camp H."/>
            <person name="Overmann J."/>
            <person name="Amann R."/>
            <person name="Jetten M.S.M."/>
            <person name="Mascher T."/>
            <person name="Medema M.H."/>
            <person name="Devos D.P."/>
            <person name="Kaster A.-K."/>
            <person name="Ovreas L."/>
            <person name="Rohde M."/>
            <person name="Galperin M.Y."/>
            <person name="Jogler C."/>
        </authorList>
    </citation>
    <scope>NUCLEOTIDE SEQUENCE [LARGE SCALE GENOMIC DNA]</scope>
    <source>
        <strain evidence="1 2">TBK1r</strain>
    </source>
</reference>
<gene>
    <name evidence="1" type="ORF">TBK1r_18120</name>
</gene>
<name>A0ABX5XNC2_9BACT</name>
<evidence type="ECO:0000313" key="2">
    <source>
        <dbReference type="Proteomes" id="UP000318081"/>
    </source>
</evidence>
<accession>A0ABX5XNC2</accession>
<evidence type="ECO:0000313" key="1">
    <source>
        <dbReference type="EMBL" id="QDV82880.1"/>
    </source>
</evidence>